<dbReference type="RefSeq" id="WP_115240075.1">
    <property type="nucleotide sequence ID" value="NZ_CACRTM010000006.1"/>
</dbReference>
<dbReference type="EMBL" id="CACRTM010000006">
    <property type="protein sequence ID" value="VYT58894.1"/>
    <property type="molecule type" value="Genomic_DNA"/>
</dbReference>
<evidence type="ECO:0000313" key="1">
    <source>
        <dbReference type="EMBL" id="VYT58894.1"/>
    </source>
</evidence>
<gene>
    <name evidence="1" type="ORF">KOLFYP65_02209</name>
</gene>
<proteinExistence type="predicted"/>
<organism evidence="1">
    <name type="scientific">Klebsiella oxytoca</name>
    <dbReference type="NCBI Taxonomy" id="571"/>
    <lineage>
        <taxon>Bacteria</taxon>
        <taxon>Pseudomonadati</taxon>
        <taxon>Pseudomonadota</taxon>
        <taxon>Gammaproteobacteria</taxon>
        <taxon>Enterobacterales</taxon>
        <taxon>Enterobacteriaceae</taxon>
        <taxon>Klebsiella/Raoultella group</taxon>
        <taxon>Klebsiella</taxon>
    </lineage>
</organism>
<reference evidence="1" key="1">
    <citation type="submission" date="2019-11" db="EMBL/GenBank/DDBJ databases">
        <authorList>
            <person name="Feng L."/>
        </authorList>
    </citation>
    <scope>NUCLEOTIDE SEQUENCE</scope>
    <source>
        <strain evidence="1">KOxytocaLFYP65</strain>
    </source>
</reference>
<sequence length="311" mass="34283">MASYKKKVFYMLGVIPALLLMVSLPLRAESISNMRYSFSFKTNRSACMARINNAPLLNNFSANSGTVTAGGAITPFAANGKNTLELVMGATDPDQPEMLYADSWCELVVLRNTTKSSEVVSTIKLTVDGNKKIIASSSSNPNGAQNEGAVSDVQSAMDKENDLYGAGREITLSGMPEWAWEKARKISVQDLPAIKEAYTKIWQAMNKRDMGALKTMAQISSKEMALATGFSADFIFKSYGLPEMVQDTNLTTAELKWEDKELVTYCDGRLFRLARGIYQNSPLKIINKEGEEVFTYNPYLAIIDGEVVIVR</sequence>
<accession>A0A6N2XWS8</accession>
<protein>
    <submittedName>
        <fullName evidence="1">Uncharacterized protein</fullName>
    </submittedName>
</protein>
<name>A0A6N2XWS8_KLEOX</name>
<dbReference type="AlphaFoldDB" id="A0A6N2XWS8"/>